<protein>
    <submittedName>
        <fullName evidence="2">Uncharacterized protein</fullName>
    </submittedName>
</protein>
<dbReference type="EMBL" id="VTES01000003">
    <property type="protein sequence ID" value="TYS63739.1"/>
    <property type="molecule type" value="Genomic_DNA"/>
</dbReference>
<evidence type="ECO:0000313" key="3">
    <source>
        <dbReference type="EMBL" id="TYS63739.1"/>
    </source>
</evidence>
<dbReference type="Proteomes" id="UP000323732">
    <property type="component" value="Unassembled WGS sequence"/>
</dbReference>
<proteinExistence type="predicted"/>
<name>A0A5D4RKH4_9BACI</name>
<evidence type="ECO:0000313" key="2">
    <source>
        <dbReference type="EMBL" id="TYS50258.1"/>
    </source>
</evidence>
<sequence>MNTFFGWLFKKNYRNLSDLVSLGVLLLLVRLIDFGPVRENIYLLIPVLVVLFVLVRVLETITAKFLGDQNKKLEYSTFAFSVLGIVVVTSLLRF</sequence>
<accession>A0A5D4RKH4</accession>
<dbReference type="AlphaFoldDB" id="A0A5D4RKH4"/>
<evidence type="ECO:0000313" key="5">
    <source>
        <dbReference type="Proteomes" id="UP000323732"/>
    </source>
</evidence>
<gene>
    <name evidence="3" type="ORF">FZD47_09460</name>
    <name evidence="2" type="ORF">FZD51_06840</name>
</gene>
<organism evidence="2 4">
    <name type="scientific">Bacillus infantis</name>
    <dbReference type="NCBI Taxonomy" id="324767"/>
    <lineage>
        <taxon>Bacteria</taxon>
        <taxon>Bacillati</taxon>
        <taxon>Bacillota</taxon>
        <taxon>Bacilli</taxon>
        <taxon>Bacillales</taxon>
        <taxon>Bacillaceae</taxon>
        <taxon>Bacillus</taxon>
    </lineage>
</organism>
<comment type="caution">
    <text evidence="2">The sequence shown here is derived from an EMBL/GenBank/DDBJ whole genome shotgun (WGS) entry which is preliminary data.</text>
</comment>
<dbReference type="RefSeq" id="WP_148949662.1">
    <property type="nucleotide sequence ID" value="NZ_JAJBAP020000001.1"/>
</dbReference>
<dbReference type="Proteomes" id="UP000322139">
    <property type="component" value="Unassembled WGS sequence"/>
</dbReference>
<keyword evidence="1" id="KW-0812">Transmembrane</keyword>
<keyword evidence="1" id="KW-1133">Transmembrane helix</keyword>
<evidence type="ECO:0000256" key="1">
    <source>
        <dbReference type="SAM" id="Phobius"/>
    </source>
</evidence>
<feature type="transmembrane region" description="Helical" evidence="1">
    <location>
        <begin position="73"/>
        <end position="92"/>
    </location>
</feature>
<reference evidence="4 5" key="1">
    <citation type="submission" date="2019-08" db="EMBL/GenBank/DDBJ databases">
        <title>Bacillus genomes from the desert of Cuatro Cienegas, Coahuila.</title>
        <authorList>
            <person name="Olmedo-Alvarez G."/>
        </authorList>
    </citation>
    <scope>NUCLEOTIDE SEQUENCE [LARGE SCALE GENOMIC DNA]</scope>
    <source>
        <strain evidence="3 5">CH37_1T</strain>
        <strain evidence="2 4">CH446_14T</strain>
    </source>
</reference>
<evidence type="ECO:0000313" key="4">
    <source>
        <dbReference type="Proteomes" id="UP000322139"/>
    </source>
</evidence>
<dbReference type="EMBL" id="VTER01000003">
    <property type="protein sequence ID" value="TYS50258.1"/>
    <property type="molecule type" value="Genomic_DNA"/>
</dbReference>
<keyword evidence="1" id="KW-0472">Membrane</keyword>
<feature type="transmembrane region" description="Helical" evidence="1">
    <location>
        <begin position="41"/>
        <end position="61"/>
    </location>
</feature>